<organism evidence="1 2">
    <name type="scientific">Rhodocytophaga aerolata</name>
    <dbReference type="NCBI Taxonomy" id="455078"/>
    <lineage>
        <taxon>Bacteria</taxon>
        <taxon>Pseudomonadati</taxon>
        <taxon>Bacteroidota</taxon>
        <taxon>Cytophagia</taxon>
        <taxon>Cytophagales</taxon>
        <taxon>Rhodocytophagaceae</taxon>
        <taxon>Rhodocytophaga</taxon>
    </lineage>
</organism>
<dbReference type="Proteomes" id="UP001168528">
    <property type="component" value="Unassembled WGS sequence"/>
</dbReference>
<proteinExistence type="predicted"/>
<keyword evidence="2" id="KW-1185">Reference proteome</keyword>
<evidence type="ECO:0000313" key="2">
    <source>
        <dbReference type="Proteomes" id="UP001168528"/>
    </source>
</evidence>
<accession>A0ABT8RGH8</accession>
<evidence type="ECO:0000313" key="1">
    <source>
        <dbReference type="EMBL" id="MDO1451084.1"/>
    </source>
</evidence>
<dbReference type="RefSeq" id="WP_302041884.1">
    <property type="nucleotide sequence ID" value="NZ_JAUKPO010000042.1"/>
</dbReference>
<gene>
    <name evidence="1" type="ORF">Q0590_32720</name>
</gene>
<dbReference type="EMBL" id="JAUKPO010000042">
    <property type="protein sequence ID" value="MDO1451084.1"/>
    <property type="molecule type" value="Genomic_DNA"/>
</dbReference>
<name>A0ABT8RGH8_9BACT</name>
<comment type="caution">
    <text evidence="1">The sequence shown here is derived from an EMBL/GenBank/DDBJ whole genome shotgun (WGS) entry which is preliminary data.</text>
</comment>
<sequence length="79" mass="9052">MRSAFLLENGTRLVFETTPTSISIYFCDEHWHPVRKFANMDLIGSEEEYHANIRFAHQAAPLVAEQSTQLGSRERASLQ</sequence>
<protein>
    <submittedName>
        <fullName evidence="1">Uncharacterized protein</fullName>
    </submittedName>
</protein>
<reference evidence="1" key="1">
    <citation type="submission" date="2023-07" db="EMBL/GenBank/DDBJ databases">
        <title>The genome sequence of Rhodocytophaga aerolata KACC 12507.</title>
        <authorList>
            <person name="Zhang X."/>
        </authorList>
    </citation>
    <scope>NUCLEOTIDE SEQUENCE</scope>
    <source>
        <strain evidence="1">KACC 12507</strain>
    </source>
</reference>